<evidence type="ECO:0000313" key="3">
    <source>
        <dbReference type="EMBL" id="CEH14306.1"/>
    </source>
</evidence>
<protein>
    <recommendedName>
        <fullName evidence="2">Thioesterase domain-containing protein</fullName>
    </recommendedName>
</protein>
<dbReference type="InterPro" id="IPR001031">
    <property type="entry name" value="Thioesterase"/>
</dbReference>
<evidence type="ECO:0000313" key="4">
    <source>
        <dbReference type="Proteomes" id="UP000054845"/>
    </source>
</evidence>
<feature type="region of interest" description="Disordered" evidence="1">
    <location>
        <begin position="96"/>
        <end position="117"/>
    </location>
</feature>
<dbReference type="AlphaFoldDB" id="A0A0N7L9N8"/>
<accession>A0A0N7L9N8</accession>
<evidence type="ECO:0000256" key="1">
    <source>
        <dbReference type="SAM" id="MobiDB-lite"/>
    </source>
</evidence>
<reference evidence="3 4" key="1">
    <citation type="submission" date="2014-09" db="EMBL/GenBank/DDBJ databases">
        <authorList>
            <person name="Magalhaes I.L.F."/>
            <person name="Oliveira U."/>
            <person name="Santos F.R."/>
            <person name="Vidigal T.H.D.A."/>
            <person name="Brescovit A.D."/>
            <person name="Santos A.J."/>
        </authorList>
    </citation>
    <scope>NUCLEOTIDE SEQUENCE [LARGE SCALE GENOMIC DNA]</scope>
</reference>
<name>A0A0N7L9N8_9BASI</name>
<dbReference type="InterPro" id="IPR029058">
    <property type="entry name" value="AB_hydrolase_fold"/>
</dbReference>
<dbReference type="Proteomes" id="UP000054845">
    <property type="component" value="Unassembled WGS sequence"/>
</dbReference>
<dbReference type="EMBL" id="CCYA01000240">
    <property type="protein sequence ID" value="CEH14306.1"/>
    <property type="molecule type" value="Genomic_DNA"/>
</dbReference>
<dbReference type="OrthoDB" id="3357090at2759"/>
<keyword evidence="4" id="KW-1185">Reference proteome</keyword>
<dbReference type="STRING" id="401625.A0A0N7L9N8"/>
<dbReference type="Gene3D" id="3.40.50.1820">
    <property type="entry name" value="alpha/beta hydrolase"/>
    <property type="match status" value="1"/>
</dbReference>
<sequence>MAAVHCVPPSPPWDSHTRLAAEKRAYTPRSLPPSPLRHLIIPGDLGPPPMERPTMTSRIMSNSYRRNRGESILARRTKLGSARKLNIFIEYPVSREPTDDMTDVSPEPASTQSITQHCDPDDNMLLDTGLSQVFDPAQANVVDTAEAPVYTAFERRSAVEVEMNDFDRDESGICKTLQYFPLLFPIQSGPTDSESSSVPLWLIHGAAGFATAYLNLGSVGRPVYGFSNVALSAGKRLKSVKQAALLYLREIRRLYPKGPYIFGGWGFGGVCAREMAALLSDEWVERLSQGEALAPDETRATVMMIDSQHPSFAQEEAALRHSLSNTCNHRLAVHQNLGRALQGGGDAEMTSASSDSQSSLARLPVSAALRLSALRAVNKSAATALQDSKTMHHLVEQYCLSVQLLRSHHPTPFAQHQDISVTVHLLKASELGASPRQATSAELALKANQHLCKCNGWTQPELVGTSFMDVQHVPFVHDELLSDKAAPCVTAWLQEKLQTFDQADEMR</sequence>
<proteinExistence type="predicted"/>
<feature type="domain" description="Thioesterase" evidence="2">
    <location>
        <begin position="199"/>
        <end position="435"/>
    </location>
</feature>
<dbReference type="SUPFAM" id="SSF53474">
    <property type="entry name" value="alpha/beta-Hydrolases"/>
    <property type="match status" value="1"/>
</dbReference>
<feature type="region of interest" description="Disordered" evidence="1">
    <location>
        <begin position="27"/>
        <end position="50"/>
    </location>
</feature>
<organism evidence="3 4">
    <name type="scientific">Ceraceosorus bombacis</name>
    <dbReference type="NCBI Taxonomy" id="401625"/>
    <lineage>
        <taxon>Eukaryota</taxon>
        <taxon>Fungi</taxon>
        <taxon>Dikarya</taxon>
        <taxon>Basidiomycota</taxon>
        <taxon>Ustilaginomycotina</taxon>
        <taxon>Exobasidiomycetes</taxon>
        <taxon>Ceraceosorales</taxon>
        <taxon>Ceraceosoraceae</taxon>
        <taxon>Ceraceosorus</taxon>
    </lineage>
</organism>
<evidence type="ECO:0000259" key="2">
    <source>
        <dbReference type="Pfam" id="PF00975"/>
    </source>
</evidence>
<dbReference type="Pfam" id="PF00975">
    <property type="entry name" value="Thioesterase"/>
    <property type="match status" value="1"/>
</dbReference>